<sequence>MIQVKEKKMSLIMTYWFLPILFIIHDFEEIIMVPLWKQRHGQKLRKFKRPFFGAVTDGSIFAIGVLEEFIFLVVIATFCQITHSDLLYLVFLGAYSAHFLAHYLMCFRFKGYVPGVITATLELPLVIPMLLHYGRVVTSPGLFSLYLVLAVIFVFLNVIWLHGLMAKIQRVVESKIH</sequence>
<dbReference type="InterPro" id="IPR025671">
    <property type="entry name" value="HXXEE"/>
</dbReference>
<gene>
    <name evidence="2" type="ORF">HMPREF1557_02236</name>
</gene>
<feature type="transmembrane region" description="Helical" evidence="1">
    <location>
        <begin position="112"/>
        <end position="131"/>
    </location>
</feature>
<feature type="transmembrane region" description="Helical" evidence="1">
    <location>
        <begin position="143"/>
        <end position="165"/>
    </location>
</feature>
<dbReference type="EMBL" id="AWVA01000127">
    <property type="protein sequence ID" value="ERJ73664.1"/>
    <property type="molecule type" value="Genomic_DNA"/>
</dbReference>
<evidence type="ECO:0000313" key="2">
    <source>
        <dbReference type="EMBL" id="ERJ73664.1"/>
    </source>
</evidence>
<feature type="transmembrane region" description="Helical" evidence="1">
    <location>
        <begin position="12"/>
        <end position="31"/>
    </location>
</feature>
<comment type="caution">
    <text evidence="2">The sequence shown here is derived from an EMBL/GenBank/DDBJ whole genome shotgun (WGS) entry which is preliminary data.</text>
</comment>
<evidence type="ECO:0008006" key="4">
    <source>
        <dbReference type="Google" id="ProtNLM"/>
    </source>
</evidence>
<evidence type="ECO:0000313" key="3">
    <source>
        <dbReference type="Proteomes" id="UP000016617"/>
    </source>
</evidence>
<reference evidence="2 3" key="1">
    <citation type="submission" date="2013-06" db="EMBL/GenBank/DDBJ databases">
        <authorList>
            <person name="Weinstock G."/>
            <person name="Sodergren E."/>
            <person name="Lobos E.A."/>
            <person name="Fulton L."/>
            <person name="Fulton R."/>
            <person name="Courtney L."/>
            <person name="Fronick C."/>
            <person name="O'Laughlin M."/>
            <person name="Godfrey J."/>
            <person name="Wilson R.M."/>
            <person name="Miner T."/>
            <person name="Farmer C."/>
            <person name="Delehaunty K."/>
            <person name="Cordes M."/>
            <person name="Minx P."/>
            <person name="Tomlinson C."/>
            <person name="Chen J."/>
            <person name="Wollam A."/>
            <person name="Pepin K.H."/>
            <person name="Bhonagiri V."/>
            <person name="Zhang X."/>
            <person name="Warren W."/>
            <person name="Mitreva M."/>
            <person name="Mardis E.R."/>
            <person name="Wilson R.K."/>
        </authorList>
    </citation>
    <scope>NUCLEOTIDE SEQUENCE [LARGE SCALE GENOMIC DNA]</scope>
    <source>
        <strain evidence="2 3">W1703</strain>
    </source>
</reference>
<dbReference type="AlphaFoldDB" id="U2K930"/>
<name>U2K930_9STRE</name>
<keyword evidence="1" id="KW-0472">Membrane</keyword>
<organism evidence="2 3">
    <name type="scientific">Streptococcus sobrinus W1703</name>
    <dbReference type="NCBI Taxonomy" id="1227275"/>
    <lineage>
        <taxon>Bacteria</taxon>
        <taxon>Bacillati</taxon>
        <taxon>Bacillota</taxon>
        <taxon>Bacilli</taxon>
        <taxon>Lactobacillales</taxon>
        <taxon>Streptococcaceae</taxon>
        <taxon>Streptococcus</taxon>
    </lineage>
</organism>
<keyword evidence="1" id="KW-1133">Transmembrane helix</keyword>
<protein>
    <recommendedName>
        <fullName evidence="4">HXXEE domain-containing protein</fullName>
    </recommendedName>
</protein>
<evidence type="ECO:0000256" key="1">
    <source>
        <dbReference type="SAM" id="Phobius"/>
    </source>
</evidence>
<feature type="transmembrane region" description="Helical" evidence="1">
    <location>
        <begin position="51"/>
        <end position="74"/>
    </location>
</feature>
<dbReference type="Pfam" id="PF13787">
    <property type="entry name" value="HXXEE"/>
    <property type="match status" value="1"/>
</dbReference>
<proteinExistence type="predicted"/>
<dbReference type="HOGENOM" id="CLU_120980_2_0_9"/>
<accession>U2K930</accession>
<feature type="transmembrane region" description="Helical" evidence="1">
    <location>
        <begin position="86"/>
        <end position="105"/>
    </location>
</feature>
<keyword evidence="1" id="KW-0812">Transmembrane</keyword>
<dbReference type="PATRIC" id="fig|1227275.3.peg.2001"/>
<dbReference type="Proteomes" id="UP000016617">
    <property type="component" value="Unassembled WGS sequence"/>
</dbReference>